<protein>
    <submittedName>
        <fullName evidence="1">Uncharacterized protein</fullName>
    </submittedName>
</protein>
<evidence type="ECO:0000313" key="2">
    <source>
        <dbReference type="Proteomes" id="UP000429730"/>
    </source>
</evidence>
<name>A0AAP6RF06_ENTFL</name>
<proteinExistence type="predicted"/>
<comment type="caution">
    <text evidence="1">The sequence shown here is derived from an EMBL/GenBank/DDBJ whole genome shotgun (WGS) entry which is preliminary data.</text>
</comment>
<dbReference type="Proteomes" id="UP000429730">
    <property type="component" value="Unassembled WGS sequence"/>
</dbReference>
<reference evidence="1 2" key="1">
    <citation type="submission" date="2019-04" db="EMBL/GenBank/DDBJ databases">
        <title>Step-wise assembly of the neonatal virome modulated by breast feeding.</title>
        <authorList>
            <person name="Liang G."/>
            <person name="Bushman F."/>
        </authorList>
    </citation>
    <scope>NUCLEOTIDE SEQUENCE [LARGE SCALE GENOMIC DNA]</scope>
    <source>
        <strain evidence="1 2">E3754</strain>
    </source>
</reference>
<evidence type="ECO:0000313" key="1">
    <source>
        <dbReference type="EMBL" id="MXS51682.1"/>
    </source>
</evidence>
<dbReference type="AlphaFoldDB" id="A0AAP6RF06"/>
<dbReference type="EMBL" id="WVTJ01000003">
    <property type="protein sequence ID" value="MXS51682.1"/>
    <property type="molecule type" value="Genomic_DNA"/>
</dbReference>
<accession>A0AAP6RF06</accession>
<gene>
    <name evidence="1" type="ORF">GTI81_02930</name>
</gene>
<organism evidence="1 2">
    <name type="scientific">Enterococcus faecalis</name>
    <name type="common">Streptococcus faecalis</name>
    <dbReference type="NCBI Taxonomy" id="1351"/>
    <lineage>
        <taxon>Bacteria</taxon>
        <taxon>Bacillati</taxon>
        <taxon>Bacillota</taxon>
        <taxon>Bacilli</taxon>
        <taxon>Lactobacillales</taxon>
        <taxon>Enterococcaceae</taxon>
        <taxon>Enterococcus</taxon>
    </lineage>
</organism>
<sequence length="109" mass="12336">MQGIYLAIASICKKRQTERKIYMLLQIDKFNKKELEGKEAAKLLVDYIGGVSGTSCDSDSVKVFNNSNPIVITFGKEQTTAINLPYYEDFKIVAVWLLNDEGKTLRKLI</sequence>